<dbReference type="SUPFAM" id="SSF49354">
    <property type="entry name" value="PapD-like"/>
    <property type="match status" value="1"/>
</dbReference>
<keyword evidence="5" id="KW-0143">Chaperone</keyword>
<dbReference type="InterPro" id="IPR013783">
    <property type="entry name" value="Ig-like_fold"/>
</dbReference>
<dbReference type="Pfam" id="PF00345">
    <property type="entry name" value="PapD_N"/>
    <property type="match status" value="1"/>
</dbReference>
<sequence length="231" mass="25948">MSWWLRFHVLLGLLLPAWAGAIQVSDMTSAIPSNKAEVSIHVRNTEQRASLLSVSVTQVDSPYEGAREVKADGASLQFTPARVLLAAGQDQAVRFIYNGPKDERERYYKVTWKSALLGLADEGADSEKSGDVEFLTGIRTNLLVFPKQQRFAYAYRRGHLENRGNVSFQAIAYGPCREKRLGEVCKERYWIGPGYAVNFKTIDSRQDQDKVMLQRDGKFFDAEKDAAHGKA</sequence>
<feature type="domain" description="Pili assembly chaperone N-terminal" evidence="6">
    <location>
        <begin position="23"/>
        <end position="147"/>
    </location>
</feature>
<reference evidence="8 9" key="1">
    <citation type="submission" date="2021-03" db="EMBL/GenBank/DDBJ databases">
        <title>First Case of infection caused by Chromobacterium haemolyticum derived from water in China.</title>
        <authorList>
            <person name="Chen J."/>
            <person name="Liu C."/>
        </authorList>
    </citation>
    <scope>NUCLEOTIDE SEQUENCE [LARGE SCALE GENOMIC DNA]</scope>
    <source>
        <strain evidence="8 9">WJ-5</strain>
    </source>
</reference>
<keyword evidence="9" id="KW-1185">Reference proteome</keyword>
<evidence type="ECO:0000259" key="7">
    <source>
        <dbReference type="Pfam" id="PF18649"/>
    </source>
</evidence>
<dbReference type="Gene3D" id="2.60.40.10">
    <property type="entry name" value="Immunoglobulins"/>
    <property type="match status" value="1"/>
</dbReference>
<proteinExistence type="inferred from homology"/>
<gene>
    <name evidence="8" type="ORF">J1C50_00235</name>
</gene>
<organism evidence="8 9">
    <name type="scientific">Chromobacterium haemolyticum</name>
    <dbReference type="NCBI Taxonomy" id="394935"/>
    <lineage>
        <taxon>Bacteria</taxon>
        <taxon>Pseudomonadati</taxon>
        <taxon>Pseudomonadota</taxon>
        <taxon>Betaproteobacteria</taxon>
        <taxon>Neisseriales</taxon>
        <taxon>Chromobacteriaceae</taxon>
        <taxon>Chromobacterium</taxon>
    </lineage>
</organism>
<dbReference type="InterPro" id="IPR040695">
    <property type="entry name" value="EcpB_C"/>
</dbReference>
<keyword evidence="3" id="KW-1029">Fimbrium biogenesis</keyword>
<feature type="domain" description="EcpB C-terminal" evidence="7">
    <location>
        <begin position="151"/>
        <end position="221"/>
    </location>
</feature>
<accession>A0ABS3GFT9</accession>
<evidence type="ECO:0000256" key="3">
    <source>
        <dbReference type="ARBA" id="ARBA00022558"/>
    </source>
</evidence>
<evidence type="ECO:0000313" key="9">
    <source>
        <dbReference type="Proteomes" id="UP000664349"/>
    </source>
</evidence>
<dbReference type="InterPro" id="IPR016147">
    <property type="entry name" value="Pili_assmbl_chaperone_N"/>
</dbReference>
<evidence type="ECO:0000259" key="6">
    <source>
        <dbReference type="Pfam" id="PF00345"/>
    </source>
</evidence>
<dbReference type="InterPro" id="IPR008962">
    <property type="entry name" value="PapD-like_sf"/>
</dbReference>
<evidence type="ECO:0000256" key="4">
    <source>
        <dbReference type="ARBA" id="ARBA00022729"/>
    </source>
</evidence>
<evidence type="ECO:0000256" key="1">
    <source>
        <dbReference type="ARBA" id="ARBA00009408"/>
    </source>
</evidence>
<comment type="similarity">
    <text evidence="1">Belongs to the EcpB/EcpE family.</text>
</comment>
<dbReference type="EMBL" id="JAFLRD010000001">
    <property type="protein sequence ID" value="MBO0413922.1"/>
    <property type="molecule type" value="Genomic_DNA"/>
</dbReference>
<keyword evidence="4" id="KW-0732">Signal</keyword>
<name>A0ABS3GFT9_9NEIS</name>
<evidence type="ECO:0000256" key="5">
    <source>
        <dbReference type="ARBA" id="ARBA00023186"/>
    </source>
</evidence>
<dbReference type="Pfam" id="PF18649">
    <property type="entry name" value="EcpB_C"/>
    <property type="match status" value="1"/>
</dbReference>
<evidence type="ECO:0000256" key="2">
    <source>
        <dbReference type="ARBA" id="ARBA00014241"/>
    </source>
</evidence>
<comment type="caution">
    <text evidence="8">The sequence shown here is derived from an EMBL/GenBank/DDBJ whole genome shotgun (WGS) entry which is preliminary data.</text>
</comment>
<dbReference type="RefSeq" id="WP_081950263.1">
    <property type="nucleotide sequence ID" value="NZ_JAEILV010000001.1"/>
</dbReference>
<evidence type="ECO:0000313" key="8">
    <source>
        <dbReference type="EMBL" id="MBO0413922.1"/>
    </source>
</evidence>
<protein>
    <recommendedName>
        <fullName evidence="2">Probable fimbrial chaperone EcpB</fullName>
    </recommendedName>
</protein>
<dbReference type="Proteomes" id="UP000664349">
    <property type="component" value="Unassembled WGS sequence"/>
</dbReference>